<evidence type="ECO:0000259" key="7">
    <source>
        <dbReference type="PROSITE" id="PS50206"/>
    </source>
</evidence>
<name>A0A1M6JHL0_9CLOT</name>
<feature type="domain" description="Rhodanese" evidence="7">
    <location>
        <begin position="464"/>
        <end position="553"/>
    </location>
</feature>
<dbReference type="Pfam" id="PF07992">
    <property type="entry name" value="Pyr_redox_2"/>
    <property type="match status" value="1"/>
</dbReference>
<sequence>MSKKVLIVGGVAGGASAAARLRRLDENIEIIMFERDEHISFANCGLPYYIGETIKEREKLLVQTPEAMKARFNMDVRVNSEVVSVDTENKKVSVRQKDGKVYEESYDNLILSPGAKPLKPNIPGINSNKIYTLRNVADTDKIKSEVDSKEVKTAVVIGGGYIGIEMAENLRHRGLQVTLVEAAPHILAPFDSDMVTIAEKVMEEHGVSLILNDGVKSFEEREKGIEVSLNSGKKVSGDIAILAIGVAPDTAWLKDSGIELGERGHIVVDEHMQTSAEGVYAAGDAVQIVDYITGSKTAIPLAGPANRQGRIAADNVAGIHSIYKGTLGTSIIKVFDLTAASTGNNERLLQRAGVPYKVIFVHPMNHASYYPGATELHIKLIFNKEGKILGAQAMGYEGVDKVIDVIATVIKFKGTVEDLTELELAYAPPYLSAKSPANMAGFVAQNVLKGAVDTVKPEYVQSINNENEVLLDVRDDIEVEQGSIPGHINIPVNELRGRINELQQYKDKDIVVYCAVGLRGYIASRILKQHGYKIKNVTGGYKSYSLSNFKPSELIEESHRENNYGGVEMLGNINNDHVNIKEVDACGLCCPGPLMTVKAEMDMAKQGDILKVKASDPGFYEDIKAWTKNTNNQLLELNKESGIIYASIKKGMDNNKIQSNLEKNDNVVYDNRDGKTIIVFSGDLDKAIASFIIANGAASMGKPVTMFFTFWGLNILRKPERVSIKKNFIEKAFAMMMPRGSKKLGLSRMNMGGFGAKMIRGVMKNKNIQSLEDLIKAAIDNGVNIVACTMSMDVMGITQGELIEGVNLGGVGYYLGEAEGANVNLFI</sequence>
<keyword evidence="9" id="KW-1185">Reference proteome</keyword>
<dbReference type="Pfam" id="PF01206">
    <property type="entry name" value="TusA"/>
    <property type="match status" value="1"/>
</dbReference>
<dbReference type="Proteomes" id="UP000184080">
    <property type="component" value="Unassembled WGS sequence"/>
</dbReference>
<keyword evidence="6" id="KW-0676">Redox-active center</keyword>
<keyword evidence="5" id="KW-0560">Oxidoreductase</keyword>
<dbReference type="InterPro" id="IPR032836">
    <property type="entry name" value="DsrE2-like"/>
</dbReference>
<dbReference type="InterPro" id="IPR050260">
    <property type="entry name" value="FAD-bd_OxRdtase"/>
</dbReference>
<dbReference type="Gene3D" id="3.40.250.10">
    <property type="entry name" value="Rhodanese-like domain"/>
    <property type="match status" value="1"/>
</dbReference>
<evidence type="ECO:0000256" key="6">
    <source>
        <dbReference type="ARBA" id="ARBA00023284"/>
    </source>
</evidence>
<dbReference type="RefSeq" id="WP_073008632.1">
    <property type="nucleotide sequence ID" value="NZ_FQZO01000005.1"/>
</dbReference>
<keyword evidence="4" id="KW-0274">FAD</keyword>
<dbReference type="PROSITE" id="PS50206">
    <property type="entry name" value="RHODANESE_3"/>
    <property type="match status" value="1"/>
</dbReference>
<evidence type="ECO:0000256" key="1">
    <source>
        <dbReference type="ARBA" id="ARBA00001974"/>
    </source>
</evidence>
<dbReference type="InterPro" id="IPR036868">
    <property type="entry name" value="TusA-like_sf"/>
</dbReference>
<dbReference type="InterPro" id="IPR001455">
    <property type="entry name" value="TusA-like"/>
</dbReference>
<dbReference type="InterPro" id="IPR016156">
    <property type="entry name" value="FAD/NAD-linked_Rdtase_dimer_sf"/>
</dbReference>
<dbReference type="Pfam" id="PF00581">
    <property type="entry name" value="Rhodanese"/>
    <property type="match status" value="1"/>
</dbReference>
<evidence type="ECO:0000256" key="3">
    <source>
        <dbReference type="ARBA" id="ARBA00022630"/>
    </source>
</evidence>
<evidence type="ECO:0000256" key="4">
    <source>
        <dbReference type="ARBA" id="ARBA00022827"/>
    </source>
</evidence>
<evidence type="ECO:0000256" key="2">
    <source>
        <dbReference type="ARBA" id="ARBA00009130"/>
    </source>
</evidence>
<dbReference type="SUPFAM" id="SSF64307">
    <property type="entry name" value="SirA-like"/>
    <property type="match status" value="1"/>
</dbReference>
<dbReference type="InterPro" id="IPR004099">
    <property type="entry name" value="Pyr_nucl-diS_OxRdtase_dimer"/>
</dbReference>
<dbReference type="SUPFAM" id="SSF55424">
    <property type="entry name" value="FAD/NAD-linked reductases, dimerisation (C-terminal) domain"/>
    <property type="match status" value="1"/>
</dbReference>
<dbReference type="SUPFAM" id="SSF52821">
    <property type="entry name" value="Rhodanese/Cell cycle control phosphatase"/>
    <property type="match status" value="1"/>
</dbReference>
<dbReference type="PRINTS" id="PR00368">
    <property type="entry name" value="FADPNR"/>
</dbReference>
<dbReference type="EMBL" id="FQZO01000005">
    <property type="protein sequence ID" value="SHJ46115.1"/>
    <property type="molecule type" value="Genomic_DNA"/>
</dbReference>
<comment type="similarity">
    <text evidence="2">Belongs to the class-III pyridine nucleotide-disulfide oxidoreductase family.</text>
</comment>
<dbReference type="Pfam" id="PF13686">
    <property type="entry name" value="DrsE_2"/>
    <property type="match status" value="1"/>
</dbReference>
<evidence type="ECO:0000313" key="8">
    <source>
        <dbReference type="EMBL" id="SHJ46115.1"/>
    </source>
</evidence>
<dbReference type="InterPro" id="IPR036873">
    <property type="entry name" value="Rhodanese-like_dom_sf"/>
</dbReference>
<dbReference type="Pfam" id="PF02852">
    <property type="entry name" value="Pyr_redox_dim"/>
    <property type="match status" value="1"/>
</dbReference>
<evidence type="ECO:0000256" key="5">
    <source>
        <dbReference type="ARBA" id="ARBA00023002"/>
    </source>
</evidence>
<dbReference type="InterPro" id="IPR023753">
    <property type="entry name" value="FAD/NAD-binding_dom"/>
</dbReference>
<protein>
    <submittedName>
        <fullName evidence="8">CoA-disulfide reductase</fullName>
    </submittedName>
</protein>
<dbReference type="Gene3D" id="3.40.1260.10">
    <property type="entry name" value="DsrEFH-like"/>
    <property type="match status" value="1"/>
</dbReference>
<gene>
    <name evidence="8" type="ORF">SAMN05444401_3102</name>
</gene>
<dbReference type="SUPFAM" id="SSF51905">
    <property type="entry name" value="FAD/NAD(P)-binding domain"/>
    <property type="match status" value="1"/>
</dbReference>
<dbReference type="GO" id="GO:0016491">
    <property type="term" value="F:oxidoreductase activity"/>
    <property type="evidence" value="ECO:0007669"/>
    <property type="project" value="UniProtKB-KW"/>
</dbReference>
<comment type="cofactor">
    <cofactor evidence="1">
        <name>FAD</name>
        <dbReference type="ChEBI" id="CHEBI:57692"/>
    </cofactor>
</comment>
<dbReference type="Gene3D" id="3.30.110.40">
    <property type="entry name" value="TusA-like domain"/>
    <property type="match status" value="1"/>
</dbReference>
<evidence type="ECO:0000313" key="9">
    <source>
        <dbReference type="Proteomes" id="UP000184080"/>
    </source>
</evidence>
<dbReference type="PANTHER" id="PTHR43429:SF1">
    <property type="entry name" value="NAD(P)H SULFUR OXIDOREDUCTASE (COA-DEPENDENT)"/>
    <property type="match status" value="1"/>
</dbReference>
<keyword evidence="3" id="KW-0285">Flavoprotein</keyword>
<dbReference type="PROSITE" id="PS01148">
    <property type="entry name" value="UPF0033"/>
    <property type="match status" value="1"/>
</dbReference>
<dbReference type="InterPro" id="IPR027396">
    <property type="entry name" value="DsrEFH-like"/>
</dbReference>
<dbReference type="SMART" id="SM00450">
    <property type="entry name" value="RHOD"/>
    <property type="match status" value="1"/>
</dbReference>
<dbReference type="InterPro" id="IPR001763">
    <property type="entry name" value="Rhodanese-like_dom"/>
</dbReference>
<dbReference type="SUPFAM" id="SSF75169">
    <property type="entry name" value="DsrEFH-like"/>
    <property type="match status" value="1"/>
</dbReference>
<dbReference type="STRING" id="1121298.SAMN05444401_3102"/>
<reference evidence="8 9" key="1">
    <citation type="submission" date="2016-11" db="EMBL/GenBank/DDBJ databases">
        <authorList>
            <person name="Jaros S."/>
            <person name="Januszkiewicz K."/>
            <person name="Wedrychowicz H."/>
        </authorList>
    </citation>
    <scope>NUCLEOTIDE SEQUENCE [LARGE SCALE GENOMIC DNA]</scope>
    <source>
        <strain evidence="8 9">DSM 21864</strain>
    </source>
</reference>
<organism evidence="8 9">
    <name type="scientific">Clostridium amylolyticum</name>
    <dbReference type="NCBI Taxonomy" id="1121298"/>
    <lineage>
        <taxon>Bacteria</taxon>
        <taxon>Bacillati</taxon>
        <taxon>Bacillota</taxon>
        <taxon>Clostridia</taxon>
        <taxon>Eubacteriales</taxon>
        <taxon>Clostridiaceae</taxon>
        <taxon>Clostridium</taxon>
    </lineage>
</organism>
<dbReference type="OrthoDB" id="9802028at2"/>
<proteinExistence type="inferred from homology"/>
<dbReference type="InterPro" id="IPR036188">
    <property type="entry name" value="FAD/NAD-bd_sf"/>
</dbReference>
<accession>A0A1M6JHL0</accession>
<dbReference type="PRINTS" id="PR00411">
    <property type="entry name" value="PNDRDTASEI"/>
</dbReference>
<dbReference type="PANTHER" id="PTHR43429">
    <property type="entry name" value="PYRIDINE NUCLEOTIDE-DISULFIDE OXIDOREDUCTASE DOMAIN-CONTAINING"/>
    <property type="match status" value="1"/>
</dbReference>
<dbReference type="Gene3D" id="3.50.50.60">
    <property type="entry name" value="FAD/NAD(P)-binding domain"/>
    <property type="match status" value="2"/>
</dbReference>
<dbReference type="AlphaFoldDB" id="A0A1M6JHL0"/>